<keyword evidence="8" id="KW-1185">Reference proteome</keyword>
<dbReference type="PANTHER" id="PTHR30363:SF4">
    <property type="entry name" value="GLYCEROL-3-PHOSPHATE REGULON REPRESSOR"/>
    <property type="match status" value="1"/>
</dbReference>
<dbReference type="Proteomes" id="UP000053260">
    <property type="component" value="Unassembled WGS sequence"/>
</dbReference>
<proteinExistence type="predicted"/>
<gene>
    <name evidence="7" type="ORF">AQJ91_16485</name>
</gene>
<keyword evidence="7" id="KW-0808">Transferase</keyword>
<evidence type="ECO:0000259" key="6">
    <source>
        <dbReference type="PROSITE" id="PS51000"/>
    </source>
</evidence>
<dbReference type="Gene3D" id="1.10.10.10">
    <property type="entry name" value="Winged helix-like DNA-binding domain superfamily/Winged helix DNA-binding domain"/>
    <property type="match status" value="1"/>
</dbReference>
<dbReference type="Pfam" id="PF00455">
    <property type="entry name" value="DeoRC"/>
    <property type="match status" value="1"/>
</dbReference>
<protein>
    <recommendedName>
        <fullName evidence="1">Lactose phosphotransferase system repressor</fullName>
    </recommendedName>
</protein>
<evidence type="ECO:0000256" key="5">
    <source>
        <dbReference type="ARBA" id="ARBA00024937"/>
    </source>
</evidence>
<dbReference type="GO" id="GO:0016740">
    <property type="term" value="F:transferase activity"/>
    <property type="evidence" value="ECO:0007669"/>
    <property type="project" value="UniProtKB-KW"/>
</dbReference>
<dbReference type="SMART" id="SM01134">
    <property type="entry name" value="DeoRC"/>
    <property type="match status" value="1"/>
</dbReference>
<dbReference type="OrthoDB" id="7688673at2"/>
<evidence type="ECO:0000313" key="8">
    <source>
        <dbReference type="Proteomes" id="UP000053260"/>
    </source>
</evidence>
<evidence type="ECO:0000313" key="7">
    <source>
        <dbReference type="EMBL" id="KUO20086.1"/>
    </source>
</evidence>
<dbReference type="InterPro" id="IPR014036">
    <property type="entry name" value="DeoR-like_C"/>
</dbReference>
<dbReference type="InterPro" id="IPR001034">
    <property type="entry name" value="DeoR_HTH"/>
</dbReference>
<dbReference type="EMBL" id="LMXB01000045">
    <property type="protein sequence ID" value="KUO20086.1"/>
    <property type="molecule type" value="Genomic_DNA"/>
</dbReference>
<dbReference type="AlphaFoldDB" id="A0A101V064"/>
<dbReference type="STRING" id="909626.AQJ91_16485"/>
<accession>A0A101V064</accession>
<evidence type="ECO:0000256" key="1">
    <source>
        <dbReference type="ARBA" id="ARBA00021390"/>
    </source>
</evidence>
<dbReference type="InterPro" id="IPR037171">
    <property type="entry name" value="NagB/RpiA_transferase-like"/>
</dbReference>
<evidence type="ECO:0000256" key="4">
    <source>
        <dbReference type="ARBA" id="ARBA00023163"/>
    </source>
</evidence>
<comment type="function">
    <text evidence="5">Repressor of the lactose catabolism operon. Galactose-6-phosphate is the inducer.</text>
</comment>
<dbReference type="RefSeq" id="WP_067022093.1">
    <property type="nucleotide sequence ID" value="NZ_KQ949083.1"/>
</dbReference>
<sequence length="253" mass="27706">MQAKERQRRIVALAREEGQASVEQLAETLSESPETIWQDLTLLERQGLLRRVQGGAMPLRRLGFEPDLPTRGVVMEDEKRRIAAAALDEVPDEGVILLDAGSTTVRLAELLPAGRELTVITNSLPIAQLLAQHAELTVLTLGGRVRARTLAEVDVVAVRTLRTFLIDVSFLATNGVSVEHGLTTPDLAEAEVKRAMCQRARRGVLLADSSKVGNDTFCRFAELRDFDVMVTDTGMEAEVAVDFAEVGPRVIRV</sequence>
<dbReference type="Gene3D" id="3.40.50.1360">
    <property type="match status" value="1"/>
</dbReference>
<feature type="domain" description="HTH deoR-type" evidence="6">
    <location>
        <begin position="3"/>
        <end position="58"/>
    </location>
</feature>
<dbReference type="SUPFAM" id="SSF46785">
    <property type="entry name" value="Winged helix' DNA-binding domain"/>
    <property type="match status" value="1"/>
</dbReference>
<evidence type="ECO:0000256" key="2">
    <source>
        <dbReference type="ARBA" id="ARBA00022491"/>
    </source>
</evidence>
<dbReference type="PROSITE" id="PS51000">
    <property type="entry name" value="HTH_DEOR_2"/>
    <property type="match status" value="1"/>
</dbReference>
<dbReference type="InterPro" id="IPR036388">
    <property type="entry name" value="WH-like_DNA-bd_sf"/>
</dbReference>
<dbReference type="InterPro" id="IPR050313">
    <property type="entry name" value="Carb_Metab_HTH_regulators"/>
</dbReference>
<keyword evidence="4" id="KW-0804">Transcription</keyword>
<dbReference type="SMART" id="SM00420">
    <property type="entry name" value="HTH_DEOR"/>
    <property type="match status" value="1"/>
</dbReference>
<comment type="caution">
    <text evidence="7">The sequence shown here is derived from an EMBL/GenBank/DDBJ whole genome shotgun (WGS) entry which is preliminary data.</text>
</comment>
<evidence type="ECO:0000256" key="3">
    <source>
        <dbReference type="ARBA" id="ARBA00023015"/>
    </source>
</evidence>
<dbReference type="GO" id="GO:0003700">
    <property type="term" value="F:DNA-binding transcription factor activity"/>
    <property type="evidence" value="ECO:0007669"/>
    <property type="project" value="InterPro"/>
</dbReference>
<dbReference type="SUPFAM" id="SSF100950">
    <property type="entry name" value="NagB/RpiA/CoA transferase-like"/>
    <property type="match status" value="1"/>
</dbReference>
<organism evidence="7 8">
    <name type="scientific">Streptomyces dysideae</name>
    <dbReference type="NCBI Taxonomy" id="909626"/>
    <lineage>
        <taxon>Bacteria</taxon>
        <taxon>Bacillati</taxon>
        <taxon>Actinomycetota</taxon>
        <taxon>Actinomycetes</taxon>
        <taxon>Kitasatosporales</taxon>
        <taxon>Streptomycetaceae</taxon>
        <taxon>Streptomyces</taxon>
    </lineage>
</organism>
<keyword evidence="3" id="KW-0805">Transcription regulation</keyword>
<name>A0A101V064_9ACTN</name>
<reference evidence="7 8" key="1">
    <citation type="submission" date="2015-10" db="EMBL/GenBank/DDBJ databases">
        <title>Draft genome sequence of Streptomyces sp. RV15, isolated from a marine sponge.</title>
        <authorList>
            <person name="Ruckert C."/>
            <person name="Abdelmohsen U.R."/>
            <person name="Winkler A."/>
            <person name="Hentschel U."/>
            <person name="Kalinowski J."/>
            <person name="Kampfer P."/>
            <person name="Glaeser S."/>
        </authorList>
    </citation>
    <scope>NUCLEOTIDE SEQUENCE [LARGE SCALE GENOMIC DNA]</scope>
    <source>
        <strain evidence="7 8">RV15</strain>
    </source>
</reference>
<keyword evidence="2" id="KW-0678">Repressor</keyword>
<dbReference type="InterPro" id="IPR036390">
    <property type="entry name" value="WH_DNA-bd_sf"/>
</dbReference>
<dbReference type="PANTHER" id="PTHR30363">
    <property type="entry name" value="HTH-TYPE TRANSCRIPTIONAL REGULATOR SRLR-RELATED"/>
    <property type="match status" value="1"/>
</dbReference>
<dbReference type="Pfam" id="PF08220">
    <property type="entry name" value="HTH_DeoR"/>
    <property type="match status" value="1"/>
</dbReference>